<evidence type="ECO:0000313" key="1">
    <source>
        <dbReference type="EMBL" id="MFC3675079.1"/>
    </source>
</evidence>
<dbReference type="RefSeq" id="WP_379722963.1">
    <property type="nucleotide sequence ID" value="NZ_JBHRYJ010000001.1"/>
</dbReference>
<dbReference type="Proteomes" id="UP001595711">
    <property type="component" value="Unassembled WGS sequence"/>
</dbReference>
<sequence>MSRFALPETAHPVMQAGLAYWQAAAPEPDLLPGRQHIDPAGMPALLPHVWLMEIHPPLPDTTVPRLRFRLVGSHVDLGFGDAKTGRWLDEIEPTFNSNPAIYTAYVGACAGIPNHRRGAPRFRFNRNAIELERMLLPLAGDGRRVDMLLGFTVFYDERGDVLQAML</sequence>
<protein>
    <submittedName>
        <fullName evidence="1">PAS domain-containing protein</fullName>
    </submittedName>
</protein>
<accession>A0ABV7VD52</accession>
<organism evidence="1 2">
    <name type="scientific">Ferrovibrio xuzhouensis</name>
    <dbReference type="NCBI Taxonomy" id="1576914"/>
    <lineage>
        <taxon>Bacteria</taxon>
        <taxon>Pseudomonadati</taxon>
        <taxon>Pseudomonadota</taxon>
        <taxon>Alphaproteobacteria</taxon>
        <taxon>Rhodospirillales</taxon>
        <taxon>Rhodospirillaceae</taxon>
        <taxon>Ferrovibrio</taxon>
    </lineage>
</organism>
<dbReference type="Pfam" id="PF07310">
    <property type="entry name" value="PAS_5"/>
    <property type="match status" value="1"/>
</dbReference>
<proteinExistence type="predicted"/>
<dbReference type="EMBL" id="JBHRYJ010000001">
    <property type="protein sequence ID" value="MFC3675079.1"/>
    <property type="molecule type" value="Genomic_DNA"/>
</dbReference>
<name>A0ABV7VD52_9PROT</name>
<gene>
    <name evidence="1" type="ORF">ACFOOQ_05975</name>
</gene>
<reference evidence="2" key="1">
    <citation type="journal article" date="2019" name="Int. J. Syst. Evol. Microbiol.">
        <title>The Global Catalogue of Microorganisms (GCM) 10K type strain sequencing project: providing services to taxonomists for standard genome sequencing and annotation.</title>
        <authorList>
            <consortium name="The Broad Institute Genomics Platform"/>
            <consortium name="The Broad Institute Genome Sequencing Center for Infectious Disease"/>
            <person name="Wu L."/>
            <person name="Ma J."/>
        </authorList>
    </citation>
    <scope>NUCLEOTIDE SEQUENCE [LARGE SCALE GENOMIC DNA]</scope>
    <source>
        <strain evidence="2">KCTC 42182</strain>
    </source>
</reference>
<comment type="caution">
    <text evidence="1">The sequence shown here is derived from an EMBL/GenBank/DDBJ whole genome shotgun (WGS) entry which is preliminary data.</text>
</comment>
<dbReference type="InterPro" id="IPR009922">
    <property type="entry name" value="DUF1457"/>
</dbReference>
<evidence type="ECO:0000313" key="2">
    <source>
        <dbReference type="Proteomes" id="UP001595711"/>
    </source>
</evidence>
<keyword evidence="2" id="KW-1185">Reference proteome</keyword>